<dbReference type="InterPro" id="IPR046569">
    <property type="entry name" value="DUF6723"/>
</dbReference>
<protein>
    <submittedName>
        <fullName evidence="1">Uncharacterized protein</fullName>
    </submittedName>
</protein>
<sequence length="89" mass="9763">MVRRKTLTRPNGKLKPDTPEDYSVYVTTTRASIGGYVARLLVVRKTDCKKIFPFDGAPEIGPLPTVEEARQSAFALGGTIVEADLKNPE</sequence>
<proteinExistence type="predicted"/>
<dbReference type="EMBL" id="CP080095">
    <property type="protein sequence ID" value="QYD70094.1"/>
    <property type="molecule type" value="Genomic_DNA"/>
</dbReference>
<organism evidence="1 2">
    <name type="scientific">Paraburkholderia edwinii</name>
    <dbReference type="NCBI Taxonomy" id="2861782"/>
    <lineage>
        <taxon>Bacteria</taxon>
        <taxon>Pseudomonadati</taxon>
        <taxon>Pseudomonadota</taxon>
        <taxon>Betaproteobacteria</taxon>
        <taxon>Burkholderiales</taxon>
        <taxon>Burkholderiaceae</taxon>
        <taxon>Paraburkholderia</taxon>
    </lineage>
</organism>
<gene>
    <name evidence="1" type="ORF">KZJ38_07215</name>
</gene>
<evidence type="ECO:0000313" key="2">
    <source>
        <dbReference type="Proteomes" id="UP000826462"/>
    </source>
</evidence>
<evidence type="ECO:0000313" key="1">
    <source>
        <dbReference type="EMBL" id="QYD70094.1"/>
    </source>
</evidence>
<name>A0ABX8UMC0_9BURK</name>
<reference evidence="1 2" key="1">
    <citation type="submission" date="2021-07" db="EMBL/GenBank/DDBJ databases">
        <title>Paraburkholderia edwinii protects Aspergillus sp. from phenazines by acting as a toxin sponge.</title>
        <authorList>
            <person name="Dahlstrom K.M."/>
            <person name="Newman D.K."/>
        </authorList>
    </citation>
    <scope>NUCLEOTIDE SEQUENCE [LARGE SCALE GENOMIC DNA]</scope>
    <source>
        <strain evidence="1 2">Pe01</strain>
    </source>
</reference>
<dbReference type="Proteomes" id="UP000826462">
    <property type="component" value="Chromosome 1"/>
</dbReference>
<keyword evidence="2" id="KW-1185">Reference proteome</keyword>
<accession>A0ABX8UMC0</accession>
<dbReference type="Pfam" id="PF20484">
    <property type="entry name" value="DUF6723"/>
    <property type="match status" value="1"/>
</dbReference>